<evidence type="ECO:0000313" key="1">
    <source>
        <dbReference type="EMBL" id="KAJ1175598.1"/>
    </source>
</evidence>
<name>A0AAV7TIK0_PLEWA</name>
<dbReference type="Proteomes" id="UP001066276">
    <property type="component" value="Chromosome 3_2"/>
</dbReference>
<evidence type="ECO:0000313" key="2">
    <source>
        <dbReference type="Proteomes" id="UP001066276"/>
    </source>
</evidence>
<keyword evidence="2" id="KW-1185">Reference proteome</keyword>
<dbReference type="AlphaFoldDB" id="A0AAV7TIK0"/>
<reference evidence="1" key="1">
    <citation type="journal article" date="2022" name="bioRxiv">
        <title>Sequencing and chromosome-scale assembly of the giantPleurodeles waltlgenome.</title>
        <authorList>
            <person name="Brown T."/>
            <person name="Elewa A."/>
            <person name="Iarovenko S."/>
            <person name="Subramanian E."/>
            <person name="Araus A.J."/>
            <person name="Petzold A."/>
            <person name="Susuki M."/>
            <person name="Suzuki K.-i.T."/>
            <person name="Hayashi T."/>
            <person name="Toyoda A."/>
            <person name="Oliveira C."/>
            <person name="Osipova E."/>
            <person name="Leigh N.D."/>
            <person name="Simon A."/>
            <person name="Yun M.H."/>
        </authorList>
    </citation>
    <scope>NUCLEOTIDE SEQUENCE</scope>
    <source>
        <strain evidence="1">20211129_DDA</strain>
        <tissue evidence="1">Liver</tissue>
    </source>
</reference>
<gene>
    <name evidence="1" type="ORF">NDU88_000885</name>
</gene>
<accession>A0AAV7TIK0</accession>
<dbReference type="EMBL" id="JANPWB010000006">
    <property type="protein sequence ID" value="KAJ1175598.1"/>
    <property type="molecule type" value="Genomic_DNA"/>
</dbReference>
<proteinExistence type="predicted"/>
<protein>
    <submittedName>
        <fullName evidence="1">Uncharacterized protein</fullName>
    </submittedName>
</protein>
<sequence length="81" mass="9094">MISRSVVSSVSDAGPLTAGCYYIDHRHDCGSGHNAVPEPMVQRVLRSVYRCCRWYRFHYQPEYPGYINVEACPADGRSSAP</sequence>
<comment type="caution">
    <text evidence="1">The sequence shown here is derived from an EMBL/GenBank/DDBJ whole genome shotgun (WGS) entry which is preliminary data.</text>
</comment>
<organism evidence="1 2">
    <name type="scientific">Pleurodeles waltl</name>
    <name type="common">Iberian ribbed newt</name>
    <dbReference type="NCBI Taxonomy" id="8319"/>
    <lineage>
        <taxon>Eukaryota</taxon>
        <taxon>Metazoa</taxon>
        <taxon>Chordata</taxon>
        <taxon>Craniata</taxon>
        <taxon>Vertebrata</taxon>
        <taxon>Euteleostomi</taxon>
        <taxon>Amphibia</taxon>
        <taxon>Batrachia</taxon>
        <taxon>Caudata</taxon>
        <taxon>Salamandroidea</taxon>
        <taxon>Salamandridae</taxon>
        <taxon>Pleurodelinae</taxon>
        <taxon>Pleurodeles</taxon>
    </lineage>
</organism>